<accession>A0A9P6H652</accession>
<dbReference type="AlphaFoldDB" id="A0A9P6H652"/>
<sequence length="704" mass="79190">MSAKSGHKTLAEKLASCMQHIKSVGFRSFPDFMKQLVIEFPKGQGSATDGPHQSVTQTLRTFLEWGSVKPVLDGIAANMTEKDVNRDGLIPDYCISPDIAISPGIFLSFGSYAIDPIFFAGDYSKELQHTPVGHGVLLRFALPIVLEEIDREANALMDKNSLFHGARTWSWDSLLQLSLDSQQAHAVKNAPVIWSILSTIAVNQGRRGSMEIKEEGRDPWQGTVVALSLLLYLRNKSVALLPQVMGVVLFSCNTNRFIYRLLSRFGISVAYSTVSNKLHKLGASVRESLKGLGSRIWKKEVLVIWIYDNIQRNYVAWNQSVANKNRMHTGTAATVLAMEDVPEGAMDPTELASRLHLRSRLTFEDLEKDIDHEHIKGIGEATLLSIWVKFIPCLKNFAPTVQKRFSEDLKKHPLRLRKSQYYPLETSDIDESTTSGAQAVLMDIASQLGLEKEDFDELLVPVAGDLLTVDRIKKLKAYTTTDVTTYDRYSWALPWVQLWHMKWAVLRTIFHAHWPGMTGKLLCGLQADCETLRRKNINPKKCDFYSHSDFIFDTFEALCLGALRAVLHSEGNTLNTAREGQSAPNILDELEVLLNQNFSPISFNHLSDLAQKVYLRYMTTGAHNAALGDINRPVEVYGQPGSQMEPQHEGVEKFSWNGDRQMANLTLRMRDSLWYYELCHAIVEGDTGRVLEIIKVRATLMSAC</sequence>
<evidence type="ECO:0000313" key="3">
    <source>
        <dbReference type="Proteomes" id="UP000736335"/>
    </source>
</evidence>
<reference evidence="2" key="1">
    <citation type="journal article" date="2020" name="Nat. Commun.">
        <title>Large-scale genome sequencing of mycorrhizal fungi provides insights into the early evolution of symbiotic traits.</title>
        <authorList>
            <person name="Miyauchi S."/>
            <person name="Kiss E."/>
            <person name="Kuo A."/>
            <person name="Drula E."/>
            <person name="Kohler A."/>
            <person name="Sanchez-Garcia M."/>
            <person name="Morin E."/>
            <person name="Andreopoulos B."/>
            <person name="Barry K.W."/>
            <person name="Bonito G."/>
            <person name="Buee M."/>
            <person name="Carver A."/>
            <person name="Chen C."/>
            <person name="Cichocki N."/>
            <person name="Clum A."/>
            <person name="Culley D."/>
            <person name="Crous P.W."/>
            <person name="Fauchery L."/>
            <person name="Girlanda M."/>
            <person name="Hayes R.D."/>
            <person name="Keri Z."/>
            <person name="LaButti K."/>
            <person name="Lipzen A."/>
            <person name="Lombard V."/>
            <person name="Magnuson J."/>
            <person name="Maillard F."/>
            <person name="Murat C."/>
            <person name="Nolan M."/>
            <person name="Ohm R.A."/>
            <person name="Pangilinan J."/>
            <person name="Pereira M.F."/>
            <person name="Perotto S."/>
            <person name="Peter M."/>
            <person name="Pfister S."/>
            <person name="Riley R."/>
            <person name="Sitrit Y."/>
            <person name="Stielow J.B."/>
            <person name="Szollosi G."/>
            <person name="Zifcakova L."/>
            <person name="Stursova M."/>
            <person name="Spatafora J.W."/>
            <person name="Tedersoo L."/>
            <person name="Vaario L.M."/>
            <person name="Yamada A."/>
            <person name="Yan M."/>
            <person name="Wang P."/>
            <person name="Xu J."/>
            <person name="Bruns T."/>
            <person name="Baldrian P."/>
            <person name="Vilgalys R."/>
            <person name="Dunand C."/>
            <person name="Henrissat B."/>
            <person name="Grigoriev I.V."/>
            <person name="Hibbett D."/>
            <person name="Nagy L.G."/>
            <person name="Martin F.M."/>
        </authorList>
    </citation>
    <scope>NUCLEOTIDE SEQUENCE</scope>
    <source>
        <strain evidence="2">UH-Tt-Lm1</strain>
    </source>
</reference>
<gene>
    <name evidence="2" type="ORF">BJ322DRAFT_1114196</name>
</gene>
<reference evidence="2" key="2">
    <citation type="submission" date="2020-11" db="EMBL/GenBank/DDBJ databases">
        <authorList>
            <consortium name="DOE Joint Genome Institute"/>
            <person name="Kuo A."/>
            <person name="Miyauchi S."/>
            <person name="Kiss E."/>
            <person name="Drula E."/>
            <person name="Kohler A."/>
            <person name="Sanchez-Garcia M."/>
            <person name="Andreopoulos B."/>
            <person name="Barry K.W."/>
            <person name="Bonito G."/>
            <person name="Buee M."/>
            <person name="Carver A."/>
            <person name="Chen C."/>
            <person name="Cichocki N."/>
            <person name="Clum A."/>
            <person name="Culley D."/>
            <person name="Crous P.W."/>
            <person name="Fauchery L."/>
            <person name="Girlanda M."/>
            <person name="Hayes R."/>
            <person name="Keri Z."/>
            <person name="Labutti K."/>
            <person name="Lipzen A."/>
            <person name="Lombard V."/>
            <person name="Magnuson J."/>
            <person name="Maillard F."/>
            <person name="Morin E."/>
            <person name="Murat C."/>
            <person name="Nolan M."/>
            <person name="Ohm R."/>
            <person name="Pangilinan J."/>
            <person name="Pereira M."/>
            <person name="Perotto S."/>
            <person name="Peter M."/>
            <person name="Riley R."/>
            <person name="Sitrit Y."/>
            <person name="Stielow B."/>
            <person name="Szollosi G."/>
            <person name="Zifcakova L."/>
            <person name="Stursova M."/>
            <person name="Spatafora J.W."/>
            <person name="Tedersoo L."/>
            <person name="Vaario L.-M."/>
            <person name="Yamada A."/>
            <person name="Yan M."/>
            <person name="Wang P."/>
            <person name="Xu J."/>
            <person name="Bruns T."/>
            <person name="Baldrian P."/>
            <person name="Vilgalys R."/>
            <person name="Henrissat B."/>
            <person name="Grigoriev I.V."/>
            <person name="Hibbett D."/>
            <person name="Nagy L.G."/>
            <person name="Martin F.M."/>
        </authorList>
    </citation>
    <scope>NUCLEOTIDE SEQUENCE</scope>
    <source>
        <strain evidence="2">UH-Tt-Lm1</strain>
    </source>
</reference>
<dbReference type="InterPro" id="IPR046496">
    <property type="entry name" value="DUF6589"/>
</dbReference>
<dbReference type="Proteomes" id="UP000736335">
    <property type="component" value="Unassembled WGS sequence"/>
</dbReference>
<dbReference type="Pfam" id="PF20231">
    <property type="entry name" value="DUF6589"/>
    <property type="match status" value="1"/>
</dbReference>
<dbReference type="EMBL" id="WIUZ02000023">
    <property type="protein sequence ID" value="KAF9778382.1"/>
    <property type="molecule type" value="Genomic_DNA"/>
</dbReference>
<proteinExistence type="predicted"/>
<name>A0A9P6H652_9AGAM</name>
<evidence type="ECO:0000313" key="2">
    <source>
        <dbReference type="EMBL" id="KAF9778382.1"/>
    </source>
</evidence>
<feature type="domain" description="DUF6589" evidence="1">
    <location>
        <begin position="358"/>
        <end position="698"/>
    </location>
</feature>
<keyword evidence="3" id="KW-1185">Reference proteome</keyword>
<dbReference type="OrthoDB" id="3240429at2759"/>
<evidence type="ECO:0000259" key="1">
    <source>
        <dbReference type="Pfam" id="PF20231"/>
    </source>
</evidence>
<comment type="caution">
    <text evidence="2">The sequence shown here is derived from an EMBL/GenBank/DDBJ whole genome shotgun (WGS) entry which is preliminary data.</text>
</comment>
<protein>
    <recommendedName>
        <fullName evidence="1">DUF6589 domain-containing protein</fullName>
    </recommendedName>
</protein>
<organism evidence="2 3">
    <name type="scientific">Thelephora terrestris</name>
    <dbReference type="NCBI Taxonomy" id="56493"/>
    <lineage>
        <taxon>Eukaryota</taxon>
        <taxon>Fungi</taxon>
        <taxon>Dikarya</taxon>
        <taxon>Basidiomycota</taxon>
        <taxon>Agaricomycotina</taxon>
        <taxon>Agaricomycetes</taxon>
        <taxon>Thelephorales</taxon>
        <taxon>Thelephoraceae</taxon>
        <taxon>Thelephora</taxon>
    </lineage>
</organism>